<evidence type="ECO:0000313" key="8">
    <source>
        <dbReference type="Proteomes" id="UP000824998"/>
    </source>
</evidence>
<feature type="compositionally biased region" description="Gly residues" evidence="4">
    <location>
        <begin position="1204"/>
        <end position="1221"/>
    </location>
</feature>
<comment type="subcellular location">
    <subcellularLocation>
        <location evidence="1">Nucleus</location>
    </subcellularLocation>
</comment>
<dbReference type="InterPro" id="IPR016024">
    <property type="entry name" value="ARM-type_fold"/>
</dbReference>
<dbReference type="InterPro" id="IPR011989">
    <property type="entry name" value="ARM-like"/>
</dbReference>
<feature type="compositionally biased region" description="Acidic residues" evidence="4">
    <location>
        <begin position="1175"/>
        <end position="1186"/>
    </location>
</feature>
<sequence>MSLEEKLDKIRSPKLQNQQQTQVVLKAVDDTLEDQKTDATPTGYFAALLALLRQAVSTNVVNKDLATSVVYLLDVVAPFAPQPLLRSKFSQILTNLAPALTFPEADAPLLRPSIGCLESLLLAQDSSAWELSYTEIGPRRAIAGLLNLAVDHRPKIRKRAQEAITTVLRSPPPSPSLDHPAADMCAETALKSLNDLSARADKNKNKKSGPSEHEPAMIHALQLVKTVAAASGGWPSKKIEPLCEVLLNISKSSNEYMAMAAFEIFEIIFEGMAGSTASSKLPRLLEVISELRPSQNDSQLLPPWIAVLSRGYDVSAQIEPDDTFQKLPELFGLISSFLASSSHNIRVSASECLISFMANCVPDSVLLHPSIFDEKVLEKLARAAIDLLSVKYQAAWMETFNVMGAMFDNLRWRADPILTEVVRAIGELRGNDSFTGKREADEIIGKAIRAMGPESVLNILPLNLAKPQAGQPGRAWMLPILRDYVSNTNLQHFKTEFVPLSEMMFQRVIDNGEAEKTMEIKIFETLVQQIWALLPGYCDLPLDLTESFDKPFAELVSNLLYRQVELRPDVCRALQVLVDSNKALVSIEAEEDLMQSRVSKEAAQKNIEHLSGIASNMLAVLFNVYSQTLPQFRVYILKCINTYLSIVPTQELMETFERVSTMLRSSLTESAAQTQAEKQKEKEKNAADKMPPLSHTLMDLVITIAIYLPRDSFSTLFSIASVIILMESDPQLQKKAYKLIPRLGDSPTGQEALAERSTELQQLMLNSAEKVSAPARRDRLAAITTLVSFLPNESLHFIPSILSEVIISCKEVNEKARTTAFDLLVLMGEKIIAADGSTIDNGKVPHMPDDAPAVTANLEEYFTMLSAGLAGGEPHMVSATITALTRILYQFRGSLKRETVSEIVETMDLFLTHKNREIVRSVLGFVKVCIISLPTELMLPRLQTLVPNLMIWSHEHKAQFKSKVKHILERMIRRFGAKVVDQYCPEEDKKLIANIRKTRERNKRQKDAAKVAGAEESDEDTAAPTNGKRKGHFESEYDEAVYGSDEESEGSDISDNEVLGKKRKAAKKSGNTYIHEDEDEPLDLLDRKALANISSTKPLKQRRPGKTKAKVDLDGKLLLGQDSDDDVMVLDTPAQDAGGDTEGGIGAYVKAIKGRDAVQRGRGGRLKFSNKRDKDEDDGMDVDEDDVKSIKNKTGGDFRRDSRGGGGRGSYRGGSGRGGISSGRRGLGEEKRHGSSGNRGGGRVRKSPRGRGRG</sequence>
<reference evidence="7" key="1">
    <citation type="journal article" date="2021" name="IMA Fungus">
        <title>Genomic characterization of three marine fungi, including Emericellopsis atlantica sp. nov. with signatures of a generalist lifestyle and marine biomass degradation.</title>
        <authorList>
            <person name="Hagestad O.C."/>
            <person name="Hou L."/>
            <person name="Andersen J.H."/>
            <person name="Hansen E.H."/>
            <person name="Altermark B."/>
            <person name="Li C."/>
            <person name="Kuhnert E."/>
            <person name="Cox R.J."/>
            <person name="Crous P.W."/>
            <person name="Spatafora J.W."/>
            <person name="Lail K."/>
            <person name="Amirebrahimi M."/>
            <person name="Lipzen A."/>
            <person name="Pangilinan J."/>
            <person name="Andreopoulos W."/>
            <person name="Hayes R.D."/>
            <person name="Ng V."/>
            <person name="Grigoriev I.V."/>
            <person name="Jackson S.A."/>
            <person name="Sutton T.D.S."/>
            <person name="Dobson A.D.W."/>
            <person name="Rama T."/>
        </authorList>
    </citation>
    <scope>NUCLEOTIDE SEQUENCE</scope>
    <source>
        <strain evidence="7">TRa018bII</strain>
    </source>
</reference>
<feature type="compositionally biased region" description="Basic and acidic residues" evidence="4">
    <location>
        <begin position="677"/>
        <end position="687"/>
    </location>
</feature>
<feature type="domain" description="RRP12 HEAT" evidence="5">
    <location>
        <begin position="340"/>
        <end position="628"/>
    </location>
</feature>
<evidence type="ECO:0000259" key="5">
    <source>
        <dbReference type="Pfam" id="PF08161"/>
    </source>
</evidence>
<feature type="region of interest" description="Disordered" evidence="4">
    <location>
        <begin position="1152"/>
        <end position="1254"/>
    </location>
</feature>
<feature type="region of interest" description="Disordered" evidence="4">
    <location>
        <begin position="998"/>
        <end position="1057"/>
    </location>
</feature>
<evidence type="ECO:0000256" key="2">
    <source>
        <dbReference type="ARBA" id="ARBA00007690"/>
    </source>
</evidence>
<accession>A0A9P7YFD2</accession>
<feature type="compositionally biased region" description="Acidic residues" evidence="4">
    <location>
        <begin position="1036"/>
        <end position="1055"/>
    </location>
</feature>
<evidence type="ECO:0000256" key="4">
    <source>
        <dbReference type="SAM" id="MobiDB-lite"/>
    </source>
</evidence>
<gene>
    <name evidence="7" type="ORF">BJ875DRAFT_497697</name>
</gene>
<feature type="compositionally biased region" description="Basic and acidic residues" evidence="4">
    <location>
        <begin position="1194"/>
        <end position="1203"/>
    </location>
</feature>
<dbReference type="Proteomes" id="UP000824998">
    <property type="component" value="Unassembled WGS sequence"/>
</dbReference>
<evidence type="ECO:0000259" key="6">
    <source>
        <dbReference type="Pfam" id="PF25772"/>
    </source>
</evidence>
<dbReference type="OrthoDB" id="2192888at2759"/>
<evidence type="ECO:0000256" key="1">
    <source>
        <dbReference type="ARBA" id="ARBA00004123"/>
    </source>
</evidence>
<dbReference type="Gene3D" id="1.25.10.10">
    <property type="entry name" value="Leucine-rich Repeat Variant"/>
    <property type="match status" value="2"/>
</dbReference>
<feature type="compositionally biased region" description="Basic residues" evidence="4">
    <location>
        <begin position="1099"/>
        <end position="1108"/>
    </location>
</feature>
<dbReference type="InterPro" id="IPR057860">
    <property type="entry name" value="HEAT_RRP12_N"/>
</dbReference>
<dbReference type="SUPFAM" id="SSF48371">
    <property type="entry name" value="ARM repeat"/>
    <property type="match status" value="1"/>
</dbReference>
<proteinExistence type="inferred from homology"/>
<feature type="domain" description="RRP12 N-terminal HEAT" evidence="6">
    <location>
        <begin position="17"/>
        <end position="242"/>
    </location>
</feature>
<dbReference type="Pfam" id="PF25772">
    <property type="entry name" value="HEAT_RRP12_N"/>
    <property type="match status" value="1"/>
</dbReference>
<organism evidence="7 8">
    <name type="scientific">Amylocarpus encephaloides</name>
    <dbReference type="NCBI Taxonomy" id="45428"/>
    <lineage>
        <taxon>Eukaryota</taxon>
        <taxon>Fungi</taxon>
        <taxon>Dikarya</taxon>
        <taxon>Ascomycota</taxon>
        <taxon>Pezizomycotina</taxon>
        <taxon>Leotiomycetes</taxon>
        <taxon>Helotiales</taxon>
        <taxon>Helotiales incertae sedis</taxon>
        <taxon>Amylocarpus</taxon>
    </lineage>
</organism>
<keyword evidence="8" id="KW-1185">Reference proteome</keyword>
<evidence type="ECO:0000256" key="3">
    <source>
        <dbReference type="ARBA" id="ARBA00023242"/>
    </source>
</evidence>
<dbReference type="EMBL" id="MU251561">
    <property type="protein sequence ID" value="KAG9232187.1"/>
    <property type="molecule type" value="Genomic_DNA"/>
</dbReference>
<feature type="region of interest" description="Disordered" evidence="4">
    <location>
        <begin position="670"/>
        <end position="689"/>
    </location>
</feature>
<keyword evidence="3" id="KW-0539">Nucleus</keyword>
<dbReference type="Pfam" id="PF08161">
    <property type="entry name" value="RRP12_HEAT"/>
    <property type="match status" value="1"/>
</dbReference>
<dbReference type="PANTHER" id="PTHR48287:SF1">
    <property type="entry name" value="ARM REPEAT SUPERFAMILY PROTEIN"/>
    <property type="match status" value="1"/>
</dbReference>
<protein>
    <submittedName>
        <fullName evidence="7">NUC173 domain-containing protein</fullName>
    </submittedName>
</protein>
<feature type="compositionally biased region" description="Basic residues" evidence="4">
    <location>
        <begin position="1242"/>
        <end position="1254"/>
    </location>
</feature>
<feature type="region of interest" description="Disordered" evidence="4">
    <location>
        <begin position="1095"/>
        <end position="1114"/>
    </location>
</feature>
<dbReference type="InterPro" id="IPR052087">
    <property type="entry name" value="RRP12"/>
</dbReference>
<dbReference type="PANTHER" id="PTHR48287">
    <property type="entry name" value="ARM REPEAT SUPERFAMILY PROTEIN"/>
    <property type="match status" value="1"/>
</dbReference>
<dbReference type="GO" id="GO:0005634">
    <property type="term" value="C:nucleus"/>
    <property type="evidence" value="ECO:0007669"/>
    <property type="project" value="UniProtKB-SubCell"/>
</dbReference>
<dbReference type="AlphaFoldDB" id="A0A9P7YFD2"/>
<dbReference type="InterPro" id="IPR012978">
    <property type="entry name" value="HEAT_RRP12"/>
</dbReference>
<name>A0A9P7YFD2_9HELO</name>
<comment type="similarity">
    <text evidence="2">Belongs to the RRP12 family.</text>
</comment>
<comment type="caution">
    <text evidence="7">The sequence shown here is derived from an EMBL/GenBank/DDBJ whole genome shotgun (WGS) entry which is preliminary data.</text>
</comment>
<evidence type="ECO:0000313" key="7">
    <source>
        <dbReference type="EMBL" id="KAG9232187.1"/>
    </source>
</evidence>